<feature type="region of interest" description="Disordered" evidence="1">
    <location>
        <begin position="1"/>
        <end position="45"/>
    </location>
</feature>
<keyword evidence="3" id="KW-1185">Reference proteome</keyword>
<dbReference type="Proteomes" id="UP000660745">
    <property type="component" value="Unassembled WGS sequence"/>
</dbReference>
<evidence type="ECO:0000313" key="2">
    <source>
        <dbReference type="EMBL" id="GGP00719.1"/>
    </source>
</evidence>
<name>A0A917ZYM4_9ACTN</name>
<comment type="caution">
    <text evidence="2">The sequence shown here is derived from an EMBL/GenBank/DDBJ whole genome shotgun (WGS) entry which is preliminary data.</text>
</comment>
<dbReference type="EMBL" id="BMNK01000001">
    <property type="protein sequence ID" value="GGP00719.1"/>
    <property type="molecule type" value="Genomic_DNA"/>
</dbReference>
<reference evidence="2" key="2">
    <citation type="submission" date="2020-09" db="EMBL/GenBank/DDBJ databases">
        <authorList>
            <person name="Sun Q."/>
            <person name="Zhou Y."/>
        </authorList>
    </citation>
    <scope>NUCLEOTIDE SEQUENCE</scope>
    <source>
        <strain evidence="2">CGMCC 4.7430</strain>
    </source>
</reference>
<sequence>MSRSVTSASPPGRKAIAHGTARSRATTRGSPGGAAADTDAVGEASPPALEQAVSTVNNMIVHSFLMCPILTPGP</sequence>
<proteinExistence type="predicted"/>
<dbReference type="AlphaFoldDB" id="A0A917ZYM4"/>
<reference evidence="2" key="1">
    <citation type="journal article" date="2014" name="Int. J. Syst. Evol. Microbiol.">
        <title>Complete genome sequence of Corynebacterium casei LMG S-19264T (=DSM 44701T), isolated from a smear-ripened cheese.</title>
        <authorList>
            <consortium name="US DOE Joint Genome Institute (JGI-PGF)"/>
            <person name="Walter F."/>
            <person name="Albersmeier A."/>
            <person name="Kalinowski J."/>
            <person name="Ruckert C."/>
        </authorList>
    </citation>
    <scope>NUCLEOTIDE SEQUENCE</scope>
    <source>
        <strain evidence="2">CGMCC 4.7430</strain>
    </source>
</reference>
<organism evidence="2 3">
    <name type="scientific">Nonomuraea glycinis</name>
    <dbReference type="NCBI Taxonomy" id="2047744"/>
    <lineage>
        <taxon>Bacteria</taxon>
        <taxon>Bacillati</taxon>
        <taxon>Actinomycetota</taxon>
        <taxon>Actinomycetes</taxon>
        <taxon>Streptosporangiales</taxon>
        <taxon>Streptosporangiaceae</taxon>
        <taxon>Nonomuraea</taxon>
    </lineage>
</organism>
<protein>
    <submittedName>
        <fullName evidence="2">Uncharacterized protein</fullName>
    </submittedName>
</protein>
<gene>
    <name evidence="2" type="ORF">GCM10012278_02030</name>
</gene>
<evidence type="ECO:0000313" key="3">
    <source>
        <dbReference type="Proteomes" id="UP000660745"/>
    </source>
</evidence>
<evidence type="ECO:0000256" key="1">
    <source>
        <dbReference type="SAM" id="MobiDB-lite"/>
    </source>
</evidence>
<accession>A0A917ZYM4</accession>